<comment type="subcellular location">
    <subcellularLocation>
        <location evidence="1">Cell inner membrane</location>
    </subcellularLocation>
</comment>
<dbReference type="InterPro" id="IPR022792">
    <property type="entry name" value="T2SS_protein-GspN"/>
</dbReference>
<evidence type="ECO:0000256" key="6">
    <source>
        <dbReference type="ARBA" id="ARBA00022927"/>
    </source>
</evidence>
<evidence type="ECO:0000256" key="3">
    <source>
        <dbReference type="ARBA" id="ARBA00022475"/>
    </source>
</evidence>
<keyword evidence="7" id="KW-0472">Membrane</keyword>
<evidence type="ECO:0000256" key="2">
    <source>
        <dbReference type="ARBA" id="ARBA00022448"/>
    </source>
</evidence>
<dbReference type="GO" id="GO:0015627">
    <property type="term" value="C:type II protein secretion system complex"/>
    <property type="evidence" value="ECO:0007669"/>
    <property type="project" value="InterPro"/>
</dbReference>
<keyword evidence="2" id="KW-0813">Transport</keyword>
<evidence type="ECO:0000256" key="5">
    <source>
        <dbReference type="ARBA" id="ARBA00022692"/>
    </source>
</evidence>
<evidence type="ECO:0000256" key="1">
    <source>
        <dbReference type="ARBA" id="ARBA00004533"/>
    </source>
</evidence>
<protein>
    <submittedName>
        <fullName evidence="8">Putative type II secretion system protein N</fullName>
    </submittedName>
</protein>
<keyword evidence="6" id="KW-0653">Protein transport</keyword>
<dbReference type="EMBL" id="HF548334">
    <property type="protein sequence ID" value="CCO21909.1"/>
    <property type="molecule type" value="Genomic_DNA"/>
</dbReference>
<keyword evidence="3" id="KW-1003">Cell membrane</keyword>
<dbReference type="GO" id="GO:0015628">
    <property type="term" value="P:protein secretion by the type II secretion system"/>
    <property type="evidence" value="ECO:0007669"/>
    <property type="project" value="InterPro"/>
</dbReference>
<evidence type="ECO:0000256" key="4">
    <source>
        <dbReference type="ARBA" id="ARBA00022519"/>
    </source>
</evidence>
<reference evidence="8" key="2">
    <citation type="journal article" date="2013" name="Biotechnol. Biofuels">
        <title>Mining for hemicellulases in the fungus-growing termite Pseudacanthotermes militaris using functional metagenomics.</title>
        <authorList>
            <person name="Bastien G."/>
            <person name="Arnal G."/>
            <person name="Bozonnet S."/>
            <person name="Laguerre S."/>
            <person name="Ferreira F."/>
            <person name="Faure R."/>
            <person name="Henrissat B."/>
            <person name="Lefevre F."/>
            <person name="Robe P."/>
            <person name="Bouchez O."/>
            <person name="Noirot C."/>
            <person name="Dumon C."/>
            <person name="O'Donohue M."/>
        </authorList>
    </citation>
    <scope>NUCLEOTIDE SEQUENCE</scope>
</reference>
<sequence length="241" mass="24608">MRRIRLRTGPAALFGAVFVAALLVLLPMRLVLGWVGLGDLGLTARQVSGSLWFGKLAEAQAGGLALGDLSAHVSPVQLLVGRARVSLAGQGDPPAAPLQGAVSLSRHSFGVDDVSASVAGGAAFAPMPVTALDLDDVSARFKDGGCDRAEGRVRATLAGAIGGVPLPQSMAGTARCDGNALLLPLASTAGTETLQLRLHDDGSYVADLTMQTGDAQLATKLQLAGFQLSPNGYLLSVKGRF</sequence>
<keyword evidence="5" id="KW-0812">Transmembrane</keyword>
<evidence type="ECO:0000256" key="7">
    <source>
        <dbReference type="ARBA" id="ARBA00023136"/>
    </source>
</evidence>
<reference evidence="8" key="1">
    <citation type="submission" date="2012-10" db="EMBL/GenBank/DDBJ databases">
        <authorList>
            <person name="Sandrine L."/>
        </authorList>
    </citation>
    <scope>NUCLEOTIDE SEQUENCE</scope>
</reference>
<name>S0DFB0_9ZZZZ</name>
<gene>
    <name evidence="8" type="ORF">BN138_1097</name>
</gene>
<dbReference type="GO" id="GO:0005886">
    <property type="term" value="C:plasma membrane"/>
    <property type="evidence" value="ECO:0007669"/>
    <property type="project" value="UniProtKB-SubCell"/>
</dbReference>
<keyword evidence="4" id="KW-0997">Cell inner membrane</keyword>
<organism evidence="8">
    <name type="scientific">termite gut metagenome</name>
    <dbReference type="NCBI Taxonomy" id="433724"/>
    <lineage>
        <taxon>unclassified sequences</taxon>
        <taxon>metagenomes</taxon>
        <taxon>organismal metagenomes</taxon>
    </lineage>
</organism>
<accession>S0DFB0</accession>
<proteinExistence type="predicted"/>
<dbReference type="AlphaFoldDB" id="S0DFB0"/>
<evidence type="ECO:0000313" key="8">
    <source>
        <dbReference type="EMBL" id="CCO21909.1"/>
    </source>
</evidence>
<dbReference type="Pfam" id="PF01203">
    <property type="entry name" value="T2SSN"/>
    <property type="match status" value="1"/>
</dbReference>